<accession>F2EC96</accession>
<dbReference type="GO" id="GO:0022857">
    <property type="term" value="F:transmembrane transporter activity"/>
    <property type="evidence" value="ECO:0007669"/>
    <property type="project" value="InterPro"/>
</dbReference>
<feature type="transmembrane region" description="Helical" evidence="7">
    <location>
        <begin position="392"/>
        <end position="411"/>
    </location>
</feature>
<reference evidence="9" key="1">
    <citation type="journal article" date="2011" name="Plant Physiol.">
        <title>Comprehensive sequence analysis of 24,783 barley full-length cDNAs derived from 12 clone libraries.</title>
        <authorList>
            <person name="Matsumoto T."/>
            <person name="Tanaka T."/>
            <person name="Sakai H."/>
            <person name="Amano N."/>
            <person name="Kanamori H."/>
            <person name="Kurita K."/>
            <person name="Kikuta A."/>
            <person name="Kamiya K."/>
            <person name="Yamamoto M."/>
            <person name="Ikawa H."/>
            <person name="Fujii N."/>
            <person name="Hori K."/>
            <person name="Itoh T."/>
            <person name="Sato K."/>
        </authorList>
    </citation>
    <scope>NUCLEOTIDE SEQUENCE</scope>
    <source>
        <tissue evidence="9">Seed</tissue>
    </source>
</reference>
<dbReference type="FunFam" id="1.20.1250.20:FF:000254">
    <property type="entry name" value="MAL31p Maltose permease"/>
    <property type="match status" value="1"/>
</dbReference>
<dbReference type="EMBL" id="AK373771">
    <property type="protein sequence ID" value="BAK04968.1"/>
    <property type="molecule type" value="mRNA"/>
</dbReference>
<dbReference type="NCBIfam" id="TIGR00879">
    <property type="entry name" value="SP"/>
    <property type="match status" value="1"/>
</dbReference>
<dbReference type="InterPro" id="IPR050360">
    <property type="entry name" value="MFS_Sugar_Transporters"/>
</dbReference>
<protein>
    <submittedName>
        <fullName evidence="9">Predicted protein</fullName>
    </submittedName>
</protein>
<evidence type="ECO:0000256" key="2">
    <source>
        <dbReference type="ARBA" id="ARBA00010992"/>
    </source>
</evidence>
<evidence type="ECO:0000259" key="8">
    <source>
        <dbReference type="PROSITE" id="PS50850"/>
    </source>
</evidence>
<keyword evidence="6" id="KW-0813">Transport</keyword>
<feature type="transmembrane region" description="Helical" evidence="7">
    <location>
        <begin position="330"/>
        <end position="353"/>
    </location>
</feature>
<dbReference type="InterPro" id="IPR036259">
    <property type="entry name" value="MFS_trans_sf"/>
</dbReference>
<dbReference type="PANTHER" id="PTHR48022">
    <property type="entry name" value="PLASTIDIC GLUCOSE TRANSPORTER 4"/>
    <property type="match status" value="1"/>
</dbReference>
<organism evidence="9">
    <name type="scientific">Hordeum vulgare subsp. vulgare</name>
    <name type="common">Domesticated barley</name>
    <dbReference type="NCBI Taxonomy" id="112509"/>
    <lineage>
        <taxon>Eukaryota</taxon>
        <taxon>Viridiplantae</taxon>
        <taxon>Streptophyta</taxon>
        <taxon>Embryophyta</taxon>
        <taxon>Tracheophyta</taxon>
        <taxon>Spermatophyta</taxon>
        <taxon>Magnoliopsida</taxon>
        <taxon>Liliopsida</taxon>
        <taxon>Poales</taxon>
        <taxon>Poaceae</taxon>
        <taxon>BOP clade</taxon>
        <taxon>Pooideae</taxon>
        <taxon>Triticodae</taxon>
        <taxon>Triticeae</taxon>
        <taxon>Hordeinae</taxon>
        <taxon>Hordeum</taxon>
    </lineage>
</organism>
<name>F2EC96_HORVV</name>
<evidence type="ECO:0000313" key="9">
    <source>
        <dbReference type="EMBL" id="BAK04968.1"/>
    </source>
</evidence>
<dbReference type="Gene3D" id="1.20.1250.20">
    <property type="entry name" value="MFS general substrate transporter like domains"/>
    <property type="match status" value="1"/>
</dbReference>
<feature type="transmembrane region" description="Helical" evidence="7">
    <location>
        <begin position="206"/>
        <end position="229"/>
    </location>
</feature>
<feature type="transmembrane region" description="Helical" evidence="7">
    <location>
        <begin position="235"/>
        <end position="258"/>
    </location>
</feature>
<evidence type="ECO:0000256" key="6">
    <source>
        <dbReference type="RuleBase" id="RU003346"/>
    </source>
</evidence>
<keyword evidence="3 7" id="KW-0812">Transmembrane</keyword>
<feature type="transmembrane region" description="Helical" evidence="7">
    <location>
        <begin position="423"/>
        <end position="445"/>
    </location>
</feature>
<comment type="subcellular location">
    <subcellularLocation>
        <location evidence="1">Membrane</location>
        <topology evidence="1">Multi-pass membrane protein</topology>
    </subcellularLocation>
</comment>
<comment type="similarity">
    <text evidence="2 6">Belongs to the major facilitator superfamily. Sugar transporter (TC 2.A.1.1) family.</text>
</comment>
<dbReference type="PROSITE" id="PS50850">
    <property type="entry name" value="MFS"/>
    <property type="match status" value="1"/>
</dbReference>
<dbReference type="InterPro" id="IPR005828">
    <property type="entry name" value="MFS_sugar_transport-like"/>
</dbReference>
<dbReference type="PANTHER" id="PTHR48022:SF5">
    <property type="entry name" value="ALPHA-GLUCOSIDES PERMEASE MPH2-RELATED"/>
    <property type="match status" value="1"/>
</dbReference>
<feature type="transmembrane region" description="Helical" evidence="7">
    <location>
        <begin position="466"/>
        <end position="483"/>
    </location>
</feature>
<evidence type="ECO:0000256" key="7">
    <source>
        <dbReference type="SAM" id="Phobius"/>
    </source>
</evidence>
<sequence>MTSYATDDKDKIYTEHSENAISSDLEYRGGQTGNEKQDAQYLADAIEATKEQKDQGFKSAFSQYGPAMLWSIVFSSAIIMEGYDTLLLGQFYAQPAFARRFGKLNPVKGIYEIPTKWQTSLGVSTQIGNILGLQITGWASERFGYRITMLVALICLTGFLFIQFFAANLGMLLAGYLLLGFPWGTFQTLTVSYAADVMPVRLRQYLTTYVNLCWVIGQIISSGVNRALVGNETEWAYKIPFAIQWVWVLPIGLGIAFAPESPWWLTKKGRFADAERALMRLTSRGSGFTEDDAKKQVAMMDHTNQLEMASTSGVQFTDCFKGTNLRRTEIACIVWLVQQLCGSPLMGNATYFLKQAGLSESTASTLNLIMFAIGAIGTVSSWWLMQFAGRRTIYLWGSATLNVLMLVTGVLGTIKSKGDGKNYATGAILILFTGLYDLTVGPVCYSLVAEIGSTRLRAKTVILARNLYNIGGLVINIINPYMLNSTAWNLAAKSGYVWFGTGILGTIWVFFRLPEPAGRTYGELDILFERKIPARLFSKTEVDEFEAAERDAANNAAGGGHAIAH</sequence>
<keyword evidence="4 7" id="KW-1133">Transmembrane helix</keyword>
<dbReference type="AlphaFoldDB" id="F2EC96"/>
<feature type="domain" description="Major facilitator superfamily (MFS) profile" evidence="8">
    <location>
        <begin position="70"/>
        <end position="517"/>
    </location>
</feature>
<keyword evidence="5 7" id="KW-0472">Membrane</keyword>
<evidence type="ECO:0000256" key="1">
    <source>
        <dbReference type="ARBA" id="ARBA00004141"/>
    </source>
</evidence>
<dbReference type="GO" id="GO:0016020">
    <property type="term" value="C:membrane"/>
    <property type="evidence" value="ECO:0007669"/>
    <property type="project" value="UniProtKB-SubCell"/>
</dbReference>
<proteinExistence type="evidence at transcript level"/>
<evidence type="ECO:0000256" key="3">
    <source>
        <dbReference type="ARBA" id="ARBA00022692"/>
    </source>
</evidence>
<feature type="transmembrane region" description="Helical" evidence="7">
    <location>
        <begin position="365"/>
        <end position="385"/>
    </location>
</feature>
<evidence type="ECO:0000256" key="4">
    <source>
        <dbReference type="ARBA" id="ARBA00022989"/>
    </source>
</evidence>
<feature type="transmembrane region" description="Helical" evidence="7">
    <location>
        <begin position="495"/>
        <end position="511"/>
    </location>
</feature>
<feature type="transmembrane region" description="Helical" evidence="7">
    <location>
        <begin position="147"/>
        <end position="167"/>
    </location>
</feature>
<evidence type="ECO:0000256" key="5">
    <source>
        <dbReference type="ARBA" id="ARBA00023136"/>
    </source>
</evidence>
<feature type="transmembrane region" description="Helical" evidence="7">
    <location>
        <begin position="173"/>
        <end position="194"/>
    </location>
</feature>
<dbReference type="InterPro" id="IPR020846">
    <property type="entry name" value="MFS_dom"/>
</dbReference>
<dbReference type="SUPFAM" id="SSF103473">
    <property type="entry name" value="MFS general substrate transporter"/>
    <property type="match status" value="1"/>
</dbReference>
<dbReference type="InterPro" id="IPR003663">
    <property type="entry name" value="Sugar/inositol_transpt"/>
</dbReference>
<dbReference type="Pfam" id="PF00083">
    <property type="entry name" value="Sugar_tr"/>
    <property type="match status" value="1"/>
</dbReference>